<dbReference type="InterPro" id="IPR013785">
    <property type="entry name" value="Aldolase_TIM"/>
</dbReference>
<dbReference type="SFLD" id="SFLDG01067">
    <property type="entry name" value="SPASM/twitch_domain_containing"/>
    <property type="match status" value="1"/>
</dbReference>
<dbReference type="RefSeq" id="WP_074829540.1">
    <property type="nucleotide sequence ID" value="NZ_FOAT01000002.1"/>
</dbReference>
<evidence type="ECO:0000256" key="6">
    <source>
        <dbReference type="ARBA" id="ARBA00023601"/>
    </source>
</evidence>
<dbReference type="OrthoDB" id="9808591at2"/>
<reference evidence="8 9" key="1">
    <citation type="submission" date="2016-10" db="EMBL/GenBank/DDBJ databases">
        <authorList>
            <person name="de Groot N.N."/>
        </authorList>
    </citation>
    <scope>NUCLEOTIDE SEQUENCE [LARGE SCALE GENOMIC DNA]</scope>
    <source>
        <strain evidence="8 9">KH2T6</strain>
    </source>
</reference>
<accession>A0A1H7GR79</accession>
<proteinExistence type="inferred from homology"/>
<organism evidence="8 9">
    <name type="scientific">Ruminococcus albus</name>
    <dbReference type="NCBI Taxonomy" id="1264"/>
    <lineage>
        <taxon>Bacteria</taxon>
        <taxon>Bacillati</taxon>
        <taxon>Bacillota</taxon>
        <taxon>Clostridia</taxon>
        <taxon>Eubacteriales</taxon>
        <taxon>Oscillospiraceae</taxon>
        <taxon>Ruminococcus</taxon>
    </lineage>
</organism>
<evidence type="ECO:0000313" key="9">
    <source>
        <dbReference type="Proteomes" id="UP000186015"/>
    </source>
</evidence>
<keyword evidence="5" id="KW-0411">Iron-sulfur</keyword>
<dbReference type="PROSITE" id="PS51918">
    <property type="entry name" value="RADICAL_SAM"/>
    <property type="match status" value="1"/>
</dbReference>
<evidence type="ECO:0000313" key="8">
    <source>
        <dbReference type="EMBL" id="SEK40534.1"/>
    </source>
</evidence>
<dbReference type="GO" id="GO:0051536">
    <property type="term" value="F:iron-sulfur cluster binding"/>
    <property type="evidence" value="ECO:0007669"/>
    <property type="project" value="UniProtKB-KW"/>
</dbReference>
<feature type="domain" description="Radical SAM core" evidence="7">
    <location>
        <begin position="1"/>
        <end position="205"/>
    </location>
</feature>
<keyword evidence="3" id="KW-0479">Metal-binding</keyword>
<dbReference type="SFLD" id="SFLDG01386">
    <property type="entry name" value="main_SPASM_domain-containing"/>
    <property type="match status" value="1"/>
</dbReference>
<gene>
    <name evidence="8" type="ORF">SAMN05216469_102230</name>
</gene>
<dbReference type="GO" id="GO:0016491">
    <property type="term" value="F:oxidoreductase activity"/>
    <property type="evidence" value="ECO:0007669"/>
    <property type="project" value="InterPro"/>
</dbReference>
<dbReference type="NCBIfam" id="TIGR04085">
    <property type="entry name" value="rSAM_more_4Fe4S"/>
    <property type="match status" value="1"/>
</dbReference>
<evidence type="ECO:0000256" key="4">
    <source>
        <dbReference type="ARBA" id="ARBA00023004"/>
    </source>
</evidence>
<evidence type="ECO:0000256" key="2">
    <source>
        <dbReference type="ARBA" id="ARBA00022691"/>
    </source>
</evidence>
<dbReference type="GO" id="GO:0046872">
    <property type="term" value="F:metal ion binding"/>
    <property type="evidence" value="ECO:0007669"/>
    <property type="project" value="UniProtKB-KW"/>
</dbReference>
<dbReference type="SFLD" id="SFLDS00029">
    <property type="entry name" value="Radical_SAM"/>
    <property type="match status" value="1"/>
</dbReference>
<sequence length="332" mass="37738">MSAFNIWITEKCNLCCSYCYEGIKRNIAMDDEVIEKTISFIQEHMERGKSNMINFHGGEPLLALDGIEKIMVKCGKFGRFGYSLTTNGTVMNDRVIDVLKKNNVYVSLSIDGTEKVHDINRKKHDGTGSYVYAIGALEALMEEKIDVRIRMTVTPDTVERLYESVTSIASMNVKTIVGMIDLYDNRWTDELFDTLQEQLIMIYTALDENDTTEFSFYSDIKQKLKKGLCDGGVTNFNIAADGNIYPCSCMVNDAEHIIGSVFSGIDNRLLDKYMVYYDRRNTTCDGCRNEYTCLSMRCKYTNKSLTGDYLTASPMICKLEHIMHGIRVKNNA</sequence>
<comment type="cofactor">
    <cofactor evidence="1">
        <name>[4Fe-4S] cluster</name>
        <dbReference type="ChEBI" id="CHEBI:49883"/>
    </cofactor>
</comment>
<dbReference type="EMBL" id="FOAT01000002">
    <property type="protein sequence ID" value="SEK40534.1"/>
    <property type="molecule type" value="Genomic_DNA"/>
</dbReference>
<evidence type="ECO:0000259" key="7">
    <source>
        <dbReference type="PROSITE" id="PS51918"/>
    </source>
</evidence>
<dbReference type="PANTHER" id="PTHR43273">
    <property type="entry name" value="ANAEROBIC SULFATASE-MATURATING ENZYME HOMOLOG ASLB-RELATED"/>
    <property type="match status" value="1"/>
</dbReference>
<protein>
    <recommendedName>
        <fullName evidence="7">Radical SAM core domain-containing protein</fullName>
    </recommendedName>
</protein>
<dbReference type="SUPFAM" id="SSF102114">
    <property type="entry name" value="Radical SAM enzymes"/>
    <property type="match status" value="1"/>
</dbReference>
<dbReference type="PANTHER" id="PTHR43273:SF3">
    <property type="entry name" value="ANAEROBIC SULFATASE-MATURATING ENZYME HOMOLOG ASLB-RELATED"/>
    <property type="match status" value="1"/>
</dbReference>
<name>A0A1H7GR79_RUMAL</name>
<dbReference type="SFLD" id="SFLDG01384">
    <property type="entry name" value="thioether_bond_formation_requi"/>
    <property type="match status" value="1"/>
</dbReference>
<dbReference type="InterPro" id="IPR058240">
    <property type="entry name" value="rSAM_sf"/>
</dbReference>
<dbReference type="InterPro" id="IPR023867">
    <property type="entry name" value="Sulphatase_maturase_rSAM"/>
</dbReference>
<dbReference type="InterPro" id="IPR023885">
    <property type="entry name" value="4Fe4S-binding_SPASM_dom"/>
</dbReference>
<dbReference type="AlphaFoldDB" id="A0A1H7GR79"/>
<dbReference type="CDD" id="cd01335">
    <property type="entry name" value="Radical_SAM"/>
    <property type="match status" value="1"/>
</dbReference>
<dbReference type="Gene3D" id="3.20.20.70">
    <property type="entry name" value="Aldolase class I"/>
    <property type="match status" value="1"/>
</dbReference>
<evidence type="ECO:0000256" key="1">
    <source>
        <dbReference type="ARBA" id="ARBA00001966"/>
    </source>
</evidence>
<keyword evidence="4" id="KW-0408">Iron</keyword>
<evidence type="ECO:0000256" key="5">
    <source>
        <dbReference type="ARBA" id="ARBA00023014"/>
    </source>
</evidence>
<dbReference type="Pfam" id="PF04055">
    <property type="entry name" value="Radical_SAM"/>
    <property type="match status" value="1"/>
</dbReference>
<comment type="similarity">
    <text evidence="6">Belongs to the radical SAM superfamily. Anaerobic sulfatase-maturating enzyme family.</text>
</comment>
<dbReference type="InterPro" id="IPR007197">
    <property type="entry name" value="rSAM"/>
</dbReference>
<evidence type="ECO:0000256" key="3">
    <source>
        <dbReference type="ARBA" id="ARBA00022723"/>
    </source>
</evidence>
<keyword evidence="2" id="KW-0949">S-adenosyl-L-methionine</keyword>
<dbReference type="Proteomes" id="UP000186015">
    <property type="component" value="Unassembled WGS sequence"/>
</dbReference>